<keyword evidence="4 9" id="KW-0378">Hydrolase</keyword>
<dbReference type="Gene3D" id="3.20.20.370">
    <property type="entry name" value="Glycoside hydrolase/deacetylase"/>
    <property type="match status" value="1"/>
</dbReference>
<evidence type="ECO:0000256" key="7">
    <source>
        <dbReference type="SAM" id="SignalP"/>
    </source>
</evidence>
<keyword evidence="6" id="KW-0170">Cobalt</keyword>
<dbReference type="Pfam" id="PF01522">
    <property type="entry name" value="Polysacc_deac_1"/>
    <property type="match status" value="1"/>
</dbReference>
<keyword evidence="9" id="KW-0326">Glycosidase</keyword>
<feature type="domain" description="NodB homology" evidence="8">
    <location>
        <begin position="48"/>
        <end position="234"/>
    </location>
</feature>
<dbReference type="HOGENOM" id="CLU_021264_11_1_1"/>
<dbReference type="InterPro" id="IPR002509">
    <property type="entry name" value="NODB_dom"/>
</dbReference>
<dbReference type="GO" id="GO:0045493">
    <property type="term" value="P:xylan catabolic process"/>
    <property type="evidence" value="ECO:0007669"/>
    <property type="project" value="UniProtKB-KW"/>
</dbReference>
<keyword evidence="9" id="KW-0858">Xylan degradation</keyword>
<gene>
    <name evidence="9" type="ORF">X797_010541</name>
</gene>
<keyword evidence="3 7" id="KW-0732">Signal</keyword>
<feature type="chain" id="PRO_5001473061" evidence="7">
    <location>
        <begin position="21"/>
        <end position="275"/>
    </location>
</feature>
<dbReference type="SUPFAM" id="SSF88713">
    <property type="entry name" value="Glycoside hydrolase/deacetylase"/>
    <property type="match status" value="1"/>
</dbReference>
<evidence type="ECO:0000313" key="9">
    <source>
        <dbReference type="EMBL" id="EXU96423.1"/>
    </source>
</evidence>
<feature type="signal peptide" evidence="7">
    <location>
        <begin position="1"/>
        <end position="20"/>
    </location>
</feature>
<accession>A0A014PKP4</accession>
<dbReference type="PROSITE" id="PS51677">
    <property type="entry name" value="NODB"/>
    <property type="match status" value="1"/>
</dbReference>
<dbReference type="GO" id="GO:0046872">
    <property type="term" value="F:metal ion binding"/>
    <property type="evidence" value="ECO:0007669"/>
    <property type="project" value="UniProtKB-KW"/>
</dbReference>
<comment type="cofactor">
    <cofactor evidence="1">
        <name>Co(2+)</name>
        <dbReference type="ChEBI" id="CHEBI:48828"/>
    </cofactor>
</comment>
<dbReference type="GO" id="GO:0016798">
    <property type="term" value="F:hydrolase activity, acting on glycosyl bonds"/>
    <property type="evidence" value="ECO:0007669"/>
    <property type="project" value="UniProtKB-KW"/>
</dbReference>
<dbReference type="PANTHER" id="PTHR46471:SF2">
    <property type="entry name" value="CHITIN DEACETYLASE-RELATED"/>
    <property type="match status" value="1"/>
</dbReference>
<sequence length="275" mass="30485">MLNSLLFTALLHMVAAVAQAATNCSGQKLGSATQIPFGKIITSCTTKNSFALSFDDGPFQFTTTLLDSLKNANMKATFFVNGDNFGKISDRKTEVQRMLSEGHQIGSHTFRHPDLTNISEAEIRTEMTLLDAEVKKLIGKTPTYMRPPFFHTSDEVLRILGEMQYHVINADIDTKDFENTKPETNDESFKNFQELFVNGSISLMHDVHNTTVNQLIPNVIPFLQKSGRKSMTVGECLGDPKENWYRENTIGGTVVQGPVKKQPAGKSCGCNARKS</sequence>
<keyword evidence="2" id="KW-0479">Metal-binding</keyword>
<organism evidence="9 10">
    <name type="scientific">Metarhizium robertsii</name>
    <dbReference type="NCBI Taxonomy" id="568076"/>
    <lineage>
        <taxon>Eukaryota</taxon>
        <taxon>Fungi</taxon>
        <taxon>Dikarya</taxon>
        <taxon>Ascomycota</taxon>
        <taxon>Pezizomycotina</taxon>
        <taxon>Sordariomycetes</taxon>
        <taxon>Hypocreomycetidae</taxon>
        <taxon>Hypocreales</taxon>
        <taxon>Clavicipitaceae</taxon>
        <taxon>Metarhizium</taxon>
    </lineage>
</organism>
<evidence type="ECO:0000313" key="10">
    <source>
        <dbReference type="Proteomes" id="UP000030151"/>
    </source>
</evidence>
<keyword evidence="5" id="KW-0119">Carbohydrate metabolism</keyword>
<evidence type="ECO:0000256" key="3">
    <source>
        <dbReference type="ARBA" id="ARBA00022729"/>
    </source>
</evidence>
<keyword evidence="9" id="KW-0624">Polysaccharide degradation</keyword>
<dbReference type="CDD" id="cd10951">
    <property type="entry name" value="CE4_ClCDA_like"/>
    <property type="match status" value="1"/>
</dbReference>
<dbReference type="InterPro" id="IPR011330">
    <property type="entry name" value="Glyco_hydro/deAcase_b/a-brl"/>
</dbReference>
<dbReference type="OrthoDB" id="407355at2759"/>
<comment type="caution">
    <text evidence="9">The sequence shown here is derived from an EMBL/GenBank/DDBJ whole genome shotgun (WGS) entry which is preliminary data.</text>
</comment>
<proteinExistence type="predicted"/>
<dbReference type="GO" id="GO:0016810">
    <property type="term" value="F:hydrolase activity, acting on carbon-nitrogen (but not peptide) bonds"/>
    <property type="evidence" value="ECO:0007669"/>
    <property type="project" value="InterPro"/>
</dbReference>
<protein>
    <submittedName>
        <fullName evidence="9">Xylanase/chitin deacetylase and glycoside hydrolase family 57 domain protein</fullName>
    </submittedName>
</protein>
<dbReference type="PANTHER" id="PTHR46471">
    <property type="entry name" value="CHITIN DEACETYLASE"/>
    <property type="match status" value="1"/>
</dbReference>
<reference evidence="9 10" key="1">
    <citation type="submission" date="2014-02" db="EMBL/GenBank/DDBJ databases">
        <title>The genome sequence of the entomopathogenic fungus Metarhizium robertsii ARSEF 2575.</title>
        <authorList>
            <person name="Giuliano Garisto Donzelli B."/>
            <person name="Roe B.A."/>
            <person name="Macmil S.L."/>
            <person name="Krasnoff S.B."/>
            <person name="Gibson D.M."/>
        </authorList>
    </citation>
    <scope>NUCLEOTIDE SEQUENCE [LARGE SCALE GENOMIC DNA]</scope>
    <source>
        <strain evidence="9 10">ARSEF 2575</strain>
    </source>
</reference>
<name>A0A014PKP4_9HYPO</name>
<evidence type="ECO:0000256" key="5">
    <source>
        <dbReference type="ARBA" id="ARBA00023277"/>
    </source>
</evidence>
<evidence type="ECO:0000256" key="2">
    <source>
        <dbReference type="ARBA" id="ARBA00022723"/>
    </source>
</evidence>
<dbReference type="Proteomes" id="UP000030151">
    <property type="component" value="Unassembled WGS sequence"/>
</dbReference>
<evidence type="ECO:0000256" key="6">
    <source>
        <dbReference type="ARBA" id="ARBA00023285"/>
    </source>
</evidence>
<dbReference type="eggNOG" id="ENOG502QRIP">
    <property type="taxonomic scope" value="Eukaryota"/>
</dbReference>
<evidence type="ECO:0000256" key="1">
    <source>
        <dbReference type="ARBA" id="ARBA00001941"/>
    </source>
</evidence>
<evidence type="ECO:0000259" key="8">
    <source>
        <dbReference type="PROSITE" id="PS51677"/>
    </source>
</evidence>
<dbReference type="AlphaFoldDB" id="A0A014PKP4"/>
<evidence type="ECO:0000256" key="4">
    <source>
        <dbReference type="ARBA" id="ARBA00022801"/>
    </source>
</evidence>
<dbReference type="EMBL" id="JELW01000050">
    <property type="protein sequence ID" value="EXU96423.1"/>
    <property type="molecule type" value="Genomic_DNA"/>
</dbReference>